<dbReference type="GO" id="GO:0000455">
    <property type="term" value="P:enzyme-directed rRNA pseudouridine synthesis"/>
    <property type="evidence" value="ECO:0007669"/>
    <property type="project" value="TreeGrafter"/>
</dbReference>
<dbReference type="InterPro" id="IPR050188">
    <property type="entry name" value="RluA_PseudoU_synthase"/>
</dbReference>
<gene>
    <name evidence="4" type="primary">petH</name>
    <name evidence="4" type="ORF">AK812_SmicGene864</name>
</gene>
<dbReference type="SUPFAM" id="SSF52343">
    <property type="entry name" value="Ferredoxin reductase-like, C-terminal NADP-linked domain"/>
    <property type="match status" value="1"/>
</dbReference>
<dbReference type="PANTHER" id="PTHR21600:SF87">
    <property type="entry name" value="RNA PSEUDOURIDYLATE SYNTHASE DOMAIN-CONTAINING PROTEIN 1"/>
    <property type="match status" value="1"/>
</dbReference>
<feature type="chain" id="PRO_5012028308" evidence="2">
    <location>
        <begin position="20"/>
        <end position="1219"/>
    </location>
</feature>
<dbReference type="AlphaFoldDB" id="A0A1Q9F5T1"/>
<dbReference type="Proteomes" id="UP000186817">
    <property type="component" value="Unassembled WGS sequence"/>
</dbReference>
<dbReference type="GO" id="GO:0009982">
    <property type="term" value="F:pseudouridine synthase activity"/>
    <property type="evidence" value="ECO:0007669"/>
    <property type="project" value="InterPro"/>
</dbReference>
<accession>A0A1Q9F5T1</accession>
<dbReference type="PANTHER" id="PTHR21600">
    <property type="entry name" value="MITOCHONDRIAL RNA PSEUDOURIDINE SYNTHASE"/>
    <property type="match status" value="1"/>
</dbReference>
<dbReference type="OrthoDB" id="406646at2759"/>
<organism evidence="4 5">
    <name type="scientific">Symbiodinium microadriaticum</name>
    <name type="common">Dinoflagellate</name>
    <name type="synonym">Zooxanthella microadriatica</name>
    <dbReference type="NCBI Taxonomy" id="2951"/>
    <lineage>
        <taxon>Eukaryota</taxon>
        <taxon>Sar</taxon>
        <taxon>Alveolata</taxon>
        <taxon>Dinophyceae</taxon>
        <taxon>Suessiales</taxon>
        <taxon>Symbiodiniaceae</taxon>
        <taxon>Symbiodinium</taxon>
    </lineage>
</organism>
<dbReference type="GO" id="GO:0003723">
    <property type="term" value="F:RNA binding"/>
    <property type="evidence" value="ECO:0007669"/>
    <property type="project" value="InterPro"/>
</dbReference>
<evidence type="ECO:0000313" key="5">
    <source>
        <dbReference type="Proteomes" id="UP000186817"/>
    </source>
</evidence>
<dbReference type="Gene3D" id="3.40.50.80">
    <property type="entry name" value="Nucleotide-binding domain of ferredoxin-NADP reductase (FNR) module"/>
    <property type="match status" value="1"/>
</dbReference>
<comment type="caution">
    <text evidence="4">The sequence shown here is derived from an EMBL/GenBank/DDBJ whole genome shotgun (WGS) entry which is preliminary data.</text>
</comment>
<evidence type="ECO:0000256" key="1">
    <source>
        <dbReference type="ARBA" id="ARBA00010876"/>
    </source>
</evidence>
<evidence type="ECO:0000259" key="3">
    <source>
        <dbReference type="Pfam" id="PF00849"/>
    </source>
</evidence>
<dbReference type="InterPro" id="IPR011990">
    <property type="entry name" value="TPR-like_helical_dom_sf"/>
</dbReference>
<dbReference type="Pfam" id="PF00849">
    <property type="entry name" value="PseudoU_synth_2"/>
    <property type="match status" value="1"/>
</dbReference>
<keyword evidence="5" id="KW-1185">Reference proteome</keyword>
<name>A0A1Q9F5T1_SYMMI</name>
<feature type="signal peptide" evidence="2">
    <location>
        <begin position="1"/>
        <end position="19"/>
    </location>
</feature>
<evidence type="ECO:0000313" key="4">
    <source>
        <dbReference type="EMBL" id="OLQ14959.1"/>
    </source>
</evidence>
<reference evidence="4 5" key="1">
    <citation type="submission" date="2016-02" db="EMBL/GenBank/DDBJ databases">
        <title>Genome analysis of coral dinoflagellate symbionts highlights evolutionary adaptations to a symbiotic lifestyle.</title>
        <authorList>
            <person name="Aranda M."/>
            <person name="Li Y."/>
            <person name="Liew Y.J."/>
            <person name="Baumgarten S."/>
            <person name="Simakov O."/>
            <person name="Wilson M."/>
            <person name="Piel J."/>
            <person name="Ashoor H."/>
            <person name="Bougouffa S."/>
            <person name="Bajic V.B."/>
            <person name="Ryu T."/>
            <person name="Ravasi T."/>
            <person name="Bayer T."/>
            <person name="Micklem G."/>
            <person name="Kim H."/>
            <person name="Bhak J."/>
            <person name="Lajeunesse T.C."/>
            <person name="Voolstra C.R."/>
        </authorList>
    </citation>
    <scope>NUCLEOTIDE SEQUENCE [LARGE SCALE GENOMIC DNA]</scope>
    <source>
        <strain evidence="4 5">CCMP2467</strain>
    </source>
</reference>
<evidence type="ECO:0000256" key="2">
    <source>
        <dbReference type="SAM" id="SignalP"/>
    </source>
</evidence>
<dbReference type="InterPro" id="IPR006145">
    <property type="entry name" value="PsdUridine_synth_RsuA/RluA"/>
</dbReference>
<protein>
    <submittedName>
        <fullName evidence="4">Ferredoxin--NADP reductase</fullName>
    </submittedName>
</protein>
<dbReference type="InterPro" id="IPR039261">
    <property type="entry name" value="FNR_nucleotide-bd"/>
</dbReference>
<dbReference type="Gene3D" id="3.30.2350.10">
    <property type="entry name" value="Pseudouridine synthase"/>
    <property type="match status" value="1"/>
</dbReference>
<dbReference type="SUPFAM" id="SSF55120">
    <property type="entry name" value="Pseudouridine synthase"/>
    <property type="match status" value="1"/>
</dbReference>
<dbReference type="Gene3D" id="1.25.40.10">
    <property type="entry name" value="Tetratricopeptide repeat domain"/>
    <property type="match status" value="1"/>
</dbReference>
<keyword evidence="2" id="KW-0732">Signal</keyword>
<proteinExistence type="inferred from homology"/>
<sequence length="1219" mass="134000">MRVANTLLLRLSTLKTILAAIQKGIILNGETEVAFAAATHESLKLATWGTADLTVVGRLSQEHKVYKEKYPDNFRYDYAISREDKNAEGQKMTRVNCKFKEDEIQAEDATMRYIQTKMAEYADSPLHDELWELMQNEKTHVYMCGLKGMESGMAECFGPIAEKNGVPGRDGRMNSLSEESHVKLSITYLKPHVTQEVLMFQWPSRAYGGNLRQWCIACLSLALLQCRPSLASCELPIALPQGCRPEAATVGPQGKLVIAGRKGQLDSLSLPRGFEGRKGEPFGFLSALLESCADGSFHPQIAFNRSWVNPGYQAVDARPGLLGERLVVAGATYAITTAAGQAQWQGAVAMLRSHPEVSDSASGGAFTGEKITYVVNCDANVLRAGQHAEEGWCRSLGLLAAMPSLSDGLRIDVVCCSATMRSCSQDFPEAWQAGLNCLRRMASAQIQQNVIVSGTAAAICAAVPTWHGALQVLREMSGKDAPSEILCDTCILACDTSGCWNKALELFIESEEEGLTRSPVSFLHILATLGVEEPGIIESICHEVARRPPRRPTEVAKMLWALFRLGVRKAAFGRRSVAEALPELGKLDLEGLLRLAAGVEATDPSSRTWVAIQAELVRRLPDLQIDVSDFWTRHGQDLIGIVFMCHMADALASWCRSVAVMTAIAKYEVLSALADGRAPELAEILEAARLPGHAYFTDGWHLSEEGMRAACDAELAALAEGFDLVVSDSTLCVVDKEKAKQVKGGDGGRLVNSLVPAPVHPAWGKGFYRGGFCRHLWNILEDKPGEDRSSRVLLTLAFRNYATAGTTQSVAAGGRRSRLSLLLRRCGNLRDERGGQKPHDTADRHVLAKDPGTGVCDGEAPVQLLDFAKATFGESTRIFADAAHWHGFLHRLDVPCSGLVLLATTYEAFYDLQLQLHSGDLERDYALLCHGWLHGYRSLEASLQRFAAGGRGRESRSLAKALAFARIMTGRQHQIRRHFAHVGHPVVHDSLYGSVWTLSEDSTLCSRNWLHRYRLAYKVGGSRRNRSCTSPLPQDLEKSAEKLQWARGKLRLKLPAWTRCRPLSHDCLLLFVDLADCTVVTDDLLQQKYEKPLHGLNLQGVALTNPGSTYLYLGLEGGSDLLEYEWHSSHQVFRSFHLPGFPHHGALGLRSVTFVPTTASDQQGYFYVGTAISGEVYIYEAPLLVNEGPKAPAESIKIWTPLEEEQQLYNVRSLIKESG</sequence>
<feature type="domain" description="Pseudouridine synthase RsuA/RluA-like" evidence="3">
    <location>
        <begin position="888"/>
        <end position="981"/>
    </location>
</feature>
<dbReference type="EMBL" id="LSRX01000008">
    <property type="protein sequence ID" value="OLQ14959.1"/>
    <property type="molecule type" value="Genomic_DNA"/>
</dbReference>
<dbReference type="InterPro" id="IPR020103">
    <property type="entry name" value="PsdUridine_synth_cat_dom_sf"/>
</dbReference>
<comment type="similarity">
    <text evidence="1">Belongs to the pseudouridine synthase RluA family.</text>
</comment>